<dbReference type="STRING" id="1855823.MCCS_09450"/>
<proteinExistence type="predicted"/>
<evidence type="ECO:0000313" key="1">
    <source>
        <dbReference type="EMBL" id="ARQ06592.1"/>
    </source>
</evidence>
<name>A0A1W7AAF3_9STAP</name>
<dbReference type="EMBL" id="CP021059">
    <property type="protein sequence ID" value="ARQ06592.1"/>
    <property type="molecule type" value="Genomic_DNA"/>
</dbReference>
<dbReference type="KEGG" id="mcak:MCCS_09450"/>
<gene>
    <name evidence="1" type="ORF">MCCS_09450</name>
</gene>
<evidence type="ECO:0000313" key="2">
    <source>
        <dbReference type="Proteomes" id="UP000194154"/>
    </source>
</evidence>
<accession>A0A1W7AAF3</accession>
<dbReference type="OrthoDB" id="147801at2"/>
<organism evidence="1 2">
    <name type="scientific">Macrococcoides canis</name>
    <dbReference type="NCBI Taxonomy" id="1855823"/>
    <lineage>
        <taxon>Bacteria</taxon>
        <taxon>Bacillati</taxon>
        <taxon>Bacillota</taxon>
        <taxon>Bacilli</taxon>
        <taxon>Bacillales</taxon>
        <taxon>Staphylococcaceae</taxon>
        <taxon>Macrococcoides</taxon>
    </lineage>
</organism>
<dbReference type="GeneID" id="35295077"/>
<dbReference type="RefSeq" id="WP_086042253.1">
    <property type="nucleotide sequence ID" value="NZ_CBCRZA010000006.1"/>
</dbReference>
<dbReference type="Proteomes" id="UP000194154">
    <property type="component" value="Chromosome"/>
</dbReference>
<dbReference type="PANTHER" id="PTHR38433:SF1">
    <property type="entry name" value="DUF1641 DOMAIN-CONTAINING PROTEIN"/>
    <property type="match status" value="1"/>
</dbReference>
<dbReference type="AlphaFoldDB" id="A0A1W7AAF3"/>
<protein>
    <recommendedName>
        <fullName evidence="3">DUF1641 domain-containing protein</fullName>
    </recommendedName>
</protein>
<reference evidence="1 2" key="1">
    <citation type="journal article" date="2017" name="Int. J. Syst. Evol. Microbiol.">
        <title>Macrococcus canis sp. nov., a skin bacterium associated with infections in dogs.</title>
        <authorList>
            <person name="Gobeli Brawand S."/>
            <person name="Cotting K."/>
            <person name="Gomez-Sanz E."/>
            <person name="Collaud A."/>
            <person name="Thomann A."/>
            <person name="Brodard I."/>
            <person name="Rodriguez-Campos S."/>
            <person name="Strauss C."/>
            <person name="Perreten V."/>
        </authorList>
    </citation>
    <scope>NUCLEOTIDE SEQUENCE [LARGE SCALE GENOMIC DNA]</scope>
    <source>
        <strain evidence="1 2">KM45013</strain>
    </source>
</reference>
<sequence length="222" mass="24600">MAQPTRVIKPTEVDTEAIRQKEIRELEDQLIQHKDTLNKLFRLLEQLDEHEALNAANAALSQSDPILTRVLKAVNETETDQAIRNALLLVQGLGKFNFSDIEPMILKFNKGLKLSTEYNQSTPLGWIGLLKVLTNKDFVEGSIVLTKFVKGFGTSFQQLKQEQGIVDPVHTDVGDVKHAHHTELPSKSIRDEARHGNSNSKYVSIAALGGAALSVASLLLKK</sequence>
<evidence type="ECO:0008006" key="3">
    <source>
        <dbReference type="Google" id="ProtNLM"/>
    </source>
</evidence>
<keyword evidence="2" id="KW-1185">Reference proteome</keyword>
<dbReference type="PANTHER" id="PTHR38433">
    <property type="match status" value="1"/>
</dbReference>